<dbReference type="InterPro" id="IPR000792">
    <property type="entry name" value="Tscrpt_reg_LuxR_C"/>
</dbReference>
<dbReference type="InterPro" id="IPR011008">
    <property type="entry name" value="Dimeric_a/b-barrel"/>
</dbReference>
<dbReference type="InterPro" id="IPR036388">
    <property type="entry name" value="WH-like_DNA-bd_sf"/>
</dbReference>
<dbReference type="PANTHER" id="PTHR44688">
    <property type="entry name" value="DNA-BINDING TRANSCRIPTIONAL ACTIVATOR DEVR_DOSR"/>
    <property type="match status" value="1"/>
</dbReference>
<dbReference type="SUPFAM" id="SSF46894">
    <property type="entry name" value="C-terminal effector domain of the bipartite response regulators"/>
    <property type="match status" value="1"/>
</dbReference>
<gene>
    <name evidence="5" type="ORF">O1G22_44255</name>
</gene>
<name>A0ABY7PHN9_9ACTN</name>
<dbReference type="PROSITE" id="PS50043">
    <property type="entry name" value="HTH_LUXR_2"/>
    <property type="match status" value="1"/>
</dbReference>
<feature type="domain" description="HTH luxR-type" evidence="4">
    <location>
        <begin position="131"/>
        <end position="196"/>
    </location>
</feature>
<keyword evidence="1" id="KW-0805">Transcription regulation</keyword>
<keyword evidence="6" id="KW-1185">Reference proteome</keyword>
<dbReference type="CDD" id="cd06170">
    <property type="entry name" value="LuxR_C_like"/>
    <property type="match status" value="1"/>
</dbReference>
<keyword evidence="5" id="KW-0614">Plasmid</keyword>
<evidence type="ECO:0000313" key="6">
    <source>
        <dbReference type="Proteomes" id="UP001212326"/>
    </source>
</evidence>
<evidence type="ECO:0000313" key="5">
    <source>
        <dbReference type="EMBL" id="WBO69750.1"/>
    </source>
</evidence>
<evidence type="ECO:0000256" key="2">
    <source>
        <dbReference type="ARBA" id="ARBA00023125"/>
    </source>
</evidence>
<accession>A0ABY7PHN9</accession>
<evidence type="ECO:0000256" key="3">
    <source>
        <dbReference type="ARBA" id="ARBA00023163"/>
    </source>
</evidence>
<proteinExistence type="predicted"/>
<dbReference type="EMBL" id="CP115301">
    <property type="protein sequence ID" value="WBO69750.1"/>
    <property type="molecule type" value="Genomic_DNA"/>
</dbReference>
<dbReference type="PANTHER" id="PTHR44688:SF16">
    <property type="entry name" value="DNA-BINDING TRANSCRIPTIONAL ACTIVATOR DEVR_DOSR"/>
    <property type="match status" value="1"/>
</dbReference>
<dbReference type="Proteomes" id="UP001212326">
    <property type="component" value="Plasmid punmamed1"/>
</dbReference>
<keyword evidence="3" id="KW-0804">Transcription</keyword>
<dbReference type="SUPFAM" id="SSF54909">
    <property type="entry name" value="Dimeric alpha+beta barrel"/>
    <property type="match status" value="1"/>
</dbReference>
<sequence>MKYLVERRLRDGADLRRTRPRHRSYWQRMARHRVLLYIGVWAEGPGDTLLVQVKDPAALRQVLNGDPYAQESLVVGIRTRRLGDDVLGWDTAGLPDRSAAGAGTGAVTAPGPGLVGGLGTVSALRDRDAAPTAGHGPLSAHESRITRMMLDGMTNQQMAACLGVSSRAVEQHITRIYRKLAISRRAQLAVALHDRPAA</sequence>
<dbReference type="InterPro" id="IPR016032">
    <property type="entry name" value="Sig_transdc_resp-reg_C-effctor"/>
</dbReference>
<dbReference type="RefSeq" id="WP_270086918.1">
    <property type="nucleotide sequence ID" value="NZ_CP115301.1"/>
</dbReference>
<evidence type="ECO:0000259" key="4">
    <source>
        <dbReference type="PROSITE" id="PS50043"/>
    </source>
</evidence>
<reference evidence="5 6" key="1">
    <citation type="submission" date="2022-12" db="EMBL/GenBank/DDBJ databases">
        <title>HUAS 2-6.</title>
        <authorList>
            <person name="Mo P."/>
        </authorList>
    </citation>
    <scope>NUCLEOTIDE SEQUENCE [LARGE SCALE GENOMIC DNA]</scope>
    <source>
        <strain evidence="5 6">HUAS 2-6</strain>
        <plasmid evidence="5 6">punmamed1</plasmid>
    </source>
</reference>
<dbReference type="SMART" id="SM00421">
    <property type="entry name" value="HTH_LUXR"/>
    <property type="match status" value="1"/>
</dbReference>
<dbReference type="PRINTS" id="PR00038">
    <property type="entry name" value="HTHLUXR"/>
</dbReference>
<geneLocation type="plasmid" evidence="5 6">
    <name>punmamed1</name>
</geneLocation>
<organism evidence="5 6">
    <name type="scientific">Streptomyces camelliae</name>
    <dbReference type="NCBI Taxonomy" id="3004093"/>
    <lineage>
        <taxon>Bacteria</taxon>
        <taxon>Bacillati</taxon>
        <taxon>Actinomycetota</taxon>
        <taxon>Actinomycetes</taxon>
        <taxon>Kitasatosporales</taxon>
        <taxon>Streptomycetaceae</taxon>
        <taxon>Streptomyces</taxon>
    </lineage>
</organism>
<keyword evidence="2" id="KW-0238">DNA-binding</keyword>
<dbReference type="Pfam" id="PF00196">
    <property type="entry name" value="GerE"/>
    <property type="match status" value="1"/>
</dbReference>
<protein>
    <submittedName>
        <fullName evidence="5">Helix-turn-helix transcriptional regulator</fullName>
    </submittedName>
</protein>
<dbReference type="Gene3D" id="1.10.10.10">
    <property type="entry name" value="Winged helix-like DNA-binding domain superfamily/Winged helix DNA-binding domain"/>
    <property type="match status" value="1"/>
</dbReference>
<evidence type="ECO:0000256" key="1">
    <source>
        <dbReference type="ARBA" id="ARBA00023015"/>
    </source>
</evidence>